<sequence>MSLEPDLPQILRGLRIFEDNLRNSVRLIRNYETELQRYERERSEKGVIQKQQELQNEEIVKVKRDEPAEESHLNEESKDGKVIRTETEANEIIPLPTLEGEVTPRPRRSQSDERSQRLSAVTNTQRTKKMFGMMVGILQSTKKISADEQEKLQRRKEMEEKAQAKIEADRKKENRRTEIELTELLSHEKDRQQRLEEAIPIYKKWLFQLKFQRYQKSLSGFRCTPTDPPIFFAARNAMWTEDTSNPPTLPIIPMESMPPCPTIEDVLRGEDRSEEEAKITSEETKNRDENGTTEEKTTDEVTLDDKKEGENKGEGLEKNEPQGEMKEDQEKENVHTPPHEKENSTPDPEQTGIPDSLEQEVPEYD</sequence>
<dbReference type="EMBL" id="JARBJD010000036">
    <property type="protein sequence ID" value="KAK2958606.1"/>
    <property type="molecule type" value="Genomic_DNA"/>
</dbReference>
<organism evidence="4 5">
    <name type="scientific">Blattamonas nauphoetae</name>
    <dbReference type="NCBI Taxonomy" id="2049346"/>
    <lineage>
        <taxon>Eukaryota</taxon>
        <taxon>Metamonada</taxon>
        <taxon>Preaxostyla</taxon>
        <taxon>Oxymonadida</taxon>
        <taxon>Blattamonas</taxon>
    </lineage>
</organism>
<evidence type="ECO:0000256" key="2">
    <source>
        <dbReference type="SAM" id="MobiDB-lite"/>
    </source>
</evidence>
<protein>
    <recommendedName>
        <fullName evidence="3">Pinin/SDK/MemA protein domain-containing protein</fullName>
    </recommendedName>
</protein>
<feature type="region of interest" description="Disordered" evidence="2">
    <location>
        <begin position="243"/>
        <end position="365"/>
    </location>
</feature>
<accession>A0ABQ9Y4F9</accession>
<feature type="region of interest" description="Disordered" evidence="2">
    <location>
        <begin position="64"/>
        <end position="83"/>
    </location>
</feature>
<gene>
    <name evidence="4" type="ORF">BLNAU_6375</name>
</gene>
<dbReference type="Pfam" id="PF04696">
    <property type="entry name" value="Pinin_SDK_memA"/>
    <property type="match status" value="1"/>
</dbReference>
<dbReference type="InterPro" id="IPR006786">
    <property type="entry name" value="Pinin_SDK_MemA"/>
</dbReference>
<evidence type="ECO:0000313" key="4">
    <source>
        <dbReference type="EMBL" id="KAK2958606.1"/>
    </source>
</evidence>
<feature type="compositionally biased region" description="Basic and acidic residues" evidence="2">
    <location>
        <begin position="265"/>
        <end position="344"/>
    </location>
</feature>
<keyword evidence="5" id="KW-1185">Reference proteome</keyword>
<evidence type="ECO:0000259" key="3">
    <source>
        <dbReference type="Pfam" id="PF04696"/>
    </source>
</evidence>
<proteinExistence type="predicted"/>
<dbReference type="Proteomes" id="UP001281761">
    <property type="component" value="Unassembled WGS sequence"/>
</dbReference>
<comment type="caution">
    <text evidence="4">The sequence shown here is derived from an EMBL/GenBank/DDBJ whole genome shotgun (WGS) entry which is preliminary data.</text>
</comment>
<feature type="region of interest" description="Disordered" evidence="2">
    <location>
        <begin position="94"/>
        <end position="123"/>
    </location>
</feature>
<feature type="domain" description="Pinin/SDK/MemA protein" evidence="3">
    <location>
        <begin position="124"/>
        <end position="233"/>
    </location>
</feature>
<evidence type="ECO:0000313" key="5">
    <source>
        <dbReference type="Proteomes" id="UP001281761"/>
    </source>
</evidence>
<evidence type="ECO:0000256" key="1">
    <source>
        <dbReference type="SAM" id="Coils"/>
    </source>
</evidence>
<name>A0ABQ9Y4F9_9EUKA</name>
<keyword evidence="1" id="KW-0175">Coiled coil</keyword>
<reference evidence="4 5" key="1">
    <citation type="journal article" date="2022" name="bioRxiv">
        <title>Genomics of Preaxostyla Flagellates Illuminates Evolutionary Transitions and the Path Towards Mitochondrial Loss.</title>
        <authorList>
            <person name="Novak L.V.F."/>
            <person name="Treitli S.C."/>
            <person name="Pyrih J."/>
            <person name="Halakuc P."/>
            <person name="Pipaliya S.V."/>
            <person name="Vacek V."/>
            <person name="Brzon O."/>
            <person name="Soukal P."/>
            <person name="Eme L."/>
            <person name="Dacks J.B."/>
            <person name="Karnkowska A."/>
            <person name="Elias M."/>
            <person name="Hampl V."/>
        </authorList>
    </citation>
    <scope>NUCLEOTIDE SEQUENCE [LARGE SCALE GENOMIC DNA]</scope>
    <source>
        <strain evidence="4">NAU3</strain>
        <tissue evidence="4">Gut</tissue>
    </source>
</reference>
<feature type="coiled-coil region" evidence="1">
    <location>
        <begin position="14"/>
        <end position="41"/>
    </location>
</feature>